<reference evidence="2" key="1">
    <citation type="submission" date="2021-04" db="EMBL/GenBank/DDBJ databases">
        <authorList>
            <person name="Hartkoorn R.C."/>
            <person name="Beaudoing E."/>
            <person name="Hot D."/>
        </authorList>
    </citation>
    <scope>NUCLEOTIDE SEQUENCE</scope>
    <source>
        <strain evidence="2">NRRL B-16292</strain>
    </source>
</reference>
<reference evidence="2" key="2">
    <citation type="submission" date="2022-09" db="EMBL/GenBank/DDBJ databases">
        <title>Biosynthetic gene clusters of Dactylosporangioum fulvum.</title>
        <authorList>
            <person name="Caradec T."/>
        </authorList>
    </citation>
    <scope>NUCLEOTIDE SEQUENCE</scope>
    <source>
        <strain evidence="2">NRRL B-16292</strain>
    </source>
</reference>
<gene>
    <name evidence="2" type="ORF">Dfulv_39905</name>
</gene>
<dbReference type="InterPro" id="IPR011335">
    <property type="entry name" value="Restrct_endonuc-II-like"/>
</dbReference>
<dbReference type="Gene3D" id="3.90.1570.10">
    <property type="entry name" value="tt1808, chain A"/>
    <property type="match status" value="1"/>
</dbReference>
<keyword evidence="2" id="KW-0540">Nuclease</keyword>
<evidence type="ECO:0000259" key="1">
    <source>
        <dbReference type="Pfam" id="PF05685"/>
    </source>
</evidence>
<dbReference type="InterPro" id="IPR012296">
    <property type="entry name" value="Nuclease_put_TT1808"/>
</dbReference>
<organism evidence="2 3">
    <name type="scientific">Dactylosporangium fulvum</name>
    <dbReference type="NCBI Taxonomy" id="53359"/>
    <lineage>
        <taxon>Bacteria</taxon>
        <taxon>Bacillati</taxon>
        <taxon>Actinomycetota</taxon>
        <taxon>Actinomycetes</taxon>
        <taxon>Micromonosporales</taxon>
        <taxon>Micromonosporaceae</taxon>
        <taxon>Dactylosporangium</taxon>
    </lineage>
</organism>
<dbReference type="CDD" id="cd06260">
    <property type="entry name" value="DUF820-like"/>
    <property type="match status" value="1"/>
</dbReference>
<proteinExistence type="predicted"/>
<keyword evidence="2" id="KW-0255">Endonuclease</keyword>
<protein>
    <submittedName>
        <fullName evidence="2">Uma2 family endonuclease</fullName>
    </submittedName>
</protein>
<evidence type="ECO:0000313" key="3">
    <source>
        <dbReference type="Proteomes" id="UP001059617"/>
    </source>
</evidence>
<dbReference type="GO" id="GO:0004519">
    <property type="term" value="F:endonuclease activity"/>
    <property type="evidence" value="ECO:0007669"/>
    <property type="project" value="UniProtKB-KW"/>
</dbReference>
<evidence type="ECO:0000313" key="2">
    <source>
        <dbReference type="EMBL" id="UWP81228.1"/>
    </source>
</evidence>
<feature type="domain" description="Putative restriction endonuclease" evidence="1">
    <location>
        <begin position="22"/>
        <end position="169"/>
    </location>
</feature>
<dbReference type="SUPFAM" id="SSF52980">
    <property type="entry name" value="Restriction endonuclease-like"/>
    <property type="match status" value="1"/>
</dbReference>
<name>A0ABY5VU13_9ACTN</name>
<dbReference type="PANTHER" id="PTHR35400">
    <property type="entry name" value="SLR1083 PROTEIN"/>
    <property type="match status" value="1"/>
</dbReference>
<keyword evidence="2" id="KW-0378">Hydrolase</keyword>
<sequence length="187" mass="20098">MATMSAGSVGRHMPSVITLDDLAAMIAEDPHGHRYEISPEGALSVMPLPDSEHAAIASRLLVWLAVAGWPAEQVLQAAGIRISGPTGEGARIPDLTLWSKPQPRSVWLALTDLLLVVEIVSPGSEAMDEMVKRHEYAAAGIPRYWVVDRDAAPTVTLHQLGRSGEYEVATKMPLAWLLNTAPADHLG</sequence>
<dbReference type="InterPro" id="IPR008538">
    <property type="entry name" value="Uma2"/>
</dbReference>
<dbReference type="PANTHER" id="PTHR35400:SF3">
    <property type="entry name" value="SLL1072 PROTEIN"/>
    <property type="match status" value="1"/>
</dbReference>
<keyword evidence="3" id="KW-1185">Reference proteome</keyword>
<dbReference type="EMBL" id="CP073720">
    <property type="protein sequence ID" value="UWP81228.1"/>
    <property type="molecule type" value="Genomic_DNA"/>
</dbReference>
<dbReference type="RefSeq" id="WP_259858991.1">
    <property type="nucleotide sequence ID" value="NZ_CP073720.1"/>
</dbReference>
<accession>A0ABY5VU13</accession>
<dbReference type="Proteomes" id="UP001059617">
    <property type="component" value="Chromosome"/>
</dbReference>
<dbReference type="Pfam" id="PF05685">
    <property type="entry name" value="Uma2"/>
    <property type="match status" value="1"/>
</dbReference>